<name>A0A7W8E6T0_9BACT</name>
<keyword evidence="1" id="KW-1133">Transmembrane helix</keyword>
<dbReference type="EMBL" id="JACHIP010000017">
    <property type="protein sequence ID" value="MBB5060664.1"/>
    <property type="molecule type" value="Genomic_DNA"/>
</dbReference>
<dbReference type="AlphaFoldDB" id="A0A7W8E6T0"/>
<gene>
    <name evidence="2" type="ORF">HDF16_005400</name>
</gene>
<comment type="caution">
    <text evidence="2">The sequence shown here is derived from an EMBL/GenBank/DDBJ whole genome shotgun (WGS) entry which is preliminary data.</text>
</comment>
<accession>A0A7W8E6T0</accession>
<dbReference type="Proteomes" id="UP000540989">
    <property type="component" value="Unassembled WGS sequence"/>
</dbReference>
<feature type="transmembrane region" description="Helical" evidence="1">
    <location>
        <begin position="143"/>
        <end position="165"/>
    </location>
</feature>
<reference evidence="2 3" key="1">
    <citation type="submission" date="2020-08" db="EMBL/GenBank/DDBJ databases">
        <title>Genomic Encyclopedia of Type Strains, Phase IV (KMG-V): Genome sequencing to study the core and pangenomes of soil and plant-associated prokaryotes.</title>
        <authorList>
            <person name="Whitman W."/>
        </authorList>
    </citation>
    <scope>NUCLEOTIDE SEQUENCE [LARGE SCALE GENOMIC DNA]</scope>
    <source>
        <strain evidence="2 3">M8UP14</strain>
    </source>
</reference>
<organism evidence="2 3">
    <name type="scientific">Granulicella aggregans</name>
    <dbReference type="NCBI Taxonomy" id="474949"/>
    <lineage>
        <taxon>Bacteria</taxon>
        <taxon>Pseudomonadati</taxon>
        <taxon>Acidobacteriota</taxon>
        <taxon>Terriglobia</taxon>
        <taxon>Terriglobales</taxon>
        <taxon>Acidobacteriaceae</taxon>
        <taxon>Granulicella</taxon>
    </lineage>
</organism>
<evidence type="ECO:0000313" key="3">
    <source>
        <dbReference type="Proteomes" id="UP000540989"/>
    </source>
</evidence>
<sequence length="217" mass="25077">MTDKRSNPPSFALWLLRHTASDDWNEALTGDLIETFRDRQSRWWFWGQVLFASTLGALETIRRRWYFFCYAITGAVTPYIFEYSNVLVRVWPFSSHWSDLPWPLSQFVLEMGLPAIAASMSLLVLSVGLLIEGSFRWAYLLRTFIITLILISAVHFSIDLFPWLLRPIPGDQHRKSLIVPGIFVVLLLGSTYLLAAWLGCPSIEHPHKRERQIAEPQ</sequence>
<proteinExistence type="predicted"/>
<feature type="transmembrane region" description="Helical" evidence="1">
    <location>
        <begin position="68"/>
        <end position="91"/>
    </location>
</feature>
<keyword evidence="1" id="KW-0472">Membrane</keyword>
<dbReference type="RefSeq" id="WP_184223082.1">
    <property type="nucleotide sequence ID" value="NZ_JACHIP010000017.1"/>
</dbReference>
<feature type="transmembrane region" description="Helical" evidence="1">
    <location>
        <begin position="111"/>
        <end position="131"/>
    </location>
</feature>
<evidence type="ECO:0000313" key="2">
    <source>
        <dbReference type="EMBL" id="MBB5060664.1"/>
    </source>
</evidence>
<protein>
    <submittedName>
        <fullName evidence="2">Uncharacterized protein</fullName>
    </submittedName>
</protein>
<keyword evidence="3" id="KW-1185">Reference proteome</keyword>
<feature type="transmembrane region" description="Helical" evidence="1">
    <location>
        <begin position="177"/>
        <end position="200"/>
    </location>
</feature>
<keyword evidence="1" id="KW-0812">Transmembrane</keyword>
<evidence type="ECO:0000256" key="1">
    <source>
        <dbReference type="SAM" id="Phobius"/>
    </source>
</evidence>